<gene>
    <name evidence="4" type="ORF">PIL02S_04391</name>
</gene>
<name>A0A2W0C572_9BACL</name>
<feature type="transmembrane region" description="Helical" evidence="2">
    <location>
        <begin position="46"/>
        <end position="67"/>
    </location>
</feature>
<proteinExistence type="inferred from homology"/>
<dbReference type="Pfam" id="PF02397">
    <property type="entry name" value="Bac_transf"/>
    <property type="match status" value="1"/>
</dbReference>
<dbReference type="EMBL" id="PRLG01000021">
    <property type="protein sequence ID" value="PYY27733.1"/>
    <property type="molecule type" value="Genomic_DNA"/>
</dbReference>
<keyword evidence="4" id="KW-0328">Glycosyltransferase</keyword>
<evidence type="ECO:0000256" key="1">
    <source>
        <dbReference type="ARBA" id="ARBA00006464"/>
    </source>
</evidence>
<dbReference type="PANTHER" id="PTHR30576:SF0">
    <property type="entry name" value="UNDECAPRENYL-PHOSPHATE N-ACETYLGALACTOSAMINYL 1-PHOSPHATE TRANSFERASE-RELATED"/>
    <property type="match status" value="1"/>
</dbReference>
<dbReference type="AlphaFoldDB" id="A0A2W0C572"/>
<evidence type="ECO:0000313" key="4">
    <source>
        <dbReference type="EMBL" id="PYY27733.1"/>
    </source>
</evidence>
<dbReference type="GO" id="GO:0018392">
    <property type="term" value="F:glycoprotein 3-alpha-L-fucosyltransferase activity"/>
    <property type="evidence" value="ECO:0007669"/>
    <property type="project" value="UniProtKB-EC"/>
</dbReference>
<dbReference type="EC" id="2.4.1.214" evidence="4"/>
<dbReference type="Proteomes" id="UP000247459">
    <property type="component" value="Unassembled WGS sequence"/>
</dbReference>
<comment type="caution">
    <text evidence="4">The sequence shown here is derived from an EMBL/GenBank/DDBJ whole genome shotgun (WGS) entry which is preliminary data.</text>
</comment>
<protein>
    <submittedName>
        <fullName evidence="4">Sugar transferase</fullName>
        <ecNumber evidence="4">2.4.1.214</ecNumber>
    </submittedName>
</protein>
<dbReference type="RefSeq" id="WP_251641430.1">
    <property type="nucleotide sequence ID" value="NZ_JAMAVB010000002.1"/>
</dbReference>
<keyword evidence="4" id="KW-0808">Transferase</keyword>
<dbReference type="InterPro" id="IPR003362">
    <property type="entry name" value="Bact_transf"/>
</dbReference>
<keyword evidence="2" id="KW-0472">Membrane</keyword>
<keyword evidence="2" id="KW-1133">Transmembrane helix</keyword>
<sequence length="223" mass="25498">MNLSGPEYYGSGGEAIAKEGHGKLLEQPYSQRVGGYADVMKPLIDFFVAAFLLLLTSPIMLVIAVMIKLDSKGPVIFKQERYGKNGIKFNIYKFRTMRTDAPKYGLSPTTSHDPRITRLGRLLRKTSLDELPQLLNIIKGDMSFVGPRPEMKRIVEESYTDLERRRFLVKPGITGLWQVSEARKEPIHHNLQYDFHYISNVSLQLDIKIIFRTAMVMIKSNTF</sequence>
<evidence type="ECO:0000256" key="2">
    <source>
        <dbReference type="SAM" id="Phobius"/>
    </source>
</evidence>
<dbReference type="PANTHER" id="PTHR30576">
    <property type="entry name" value="COLANIC BIOSYNTHESIS UDP-GLUCOSE LIPID CARRIER TRANSFERASE"/>
    <property type="match status" value="1"/>
</dbReference>
<feature type="domain" description="Bacterial sugar transferase" evidence="3">
    <location>
        <begin position="41"/>
        <end position="219"/>
    </location>
</feature>
<reference evidence="4 5" key="1">
    <citation type="submission" date="2018-01" db="EMBL/GenBank/DDBJ databases">
        <title>Genome sequence of the PGP bacterium Paenibacillus illinoisensis E3.</title>
        <authorList>
            <person name="Rolli E."/>
            <person name="Marasco R."/>
            <person name="Bessem C."/>
            <person name="Michoud G."/>
            <person name="Gaiarsa S."/>
            <person name="Borin S."/>
            <person name="Daffonchio D."/>
        </authorList>
    </citation>
    <scope>NUCLEOTIDE SEQUENCE [LARGE SCALE GENOMIC DNA]</scope>
    <source>
        <strain evidence="4 5">E3</strain>
    </source>
</reference>
<evidence type="ECO:0000313" key="5">
    <source>
        <dbReference type="Proteomes" id="UP000247459"/>
    </source>
</evidence>
<keyword evidence="2" id="KW-0812">Transmembrane</keyword>
<organism evidence="4 5">
    <name type="scientific">Paenibacillus illinoisensis</name>
    <dbReference type="NCBI Taxonomy" id="59845"/>
    <lineage>
        <taxon>Bacteria</taxon>
        <taxon>Bacillati</taxon>
        <taxon>Bacillota</taxon>
        <taxon>Bacilli</taxon>
        <taxon>Bacillales</taxon>
        <taxon>Paenibacillaceae</taxon>
        <taxon>Paenibacillus</taxon>
    </lineage>
</organism>
<dbReference type="GO" id="GO:0016780">
    <property type="term" value="F:phosphotransferase activity, for other substituted phosphate groups"/>
    <property type="evidence" value="ECO:0007669"/>
    <property type="project" value="TreeGrafter"/>
</dbReference>
<accession>A0A2W0C572</accession>
<comment type="similarity">
    <text evidence="1">Belongs to the bacterial sugar transferase family.</text>
</comment>
<evidence type="ECO:0000259" key="3">
    <source>
        <dbReference type="Pfam" id="PF02397"/>
    </source>
</evidence>